<reference evidence="1 2" key="2">
    <citation type="journal article" date="2008" name="Bioinformatics">
        <title>Assembly reconciliation.</title>
        <authorList>
            <person name="Zimin A.V."/>
            <person name="Smith D.R."/>
            <person name="Sutton G."/>
            <person name="Yorke J.A."/>
        </authorList>
    </citation>
    <scope>NUCLEOTIDE SEQUENCE [LARGE SCALE GENOMIC DNA]</scope>
    <source>
        <strain evidence="1 2">TSC#14021-0224.01</strain>
    </source>
</reference>
<reference evidence="1 2" key="1">
    <citation type="journal article" date="2007" name="Nature">
        <title>Evolution of genes and genomes on the Drosophila phylogeny.</title>
        <authorList>
            <consortium name="Drosophila 12 Genomes Consortium"/>
            <person name="Clark A.G."/>
            <person name="Eisen M.B."/>
            <person name="Smith D.R."/>
            <person name="Bergman C.M."/>
            <person name="Oliver B."/>
            <person name="Markow T.A."/>
            <person name="Kaufman T.C."/>
            <person name="Kellis M."/>
            <person name="Gelbart W."/>
            <person name="Iyer V.N."/>
            <person name="Pollard D.A."/>
            <person name="Sackton T.B."/>
            <person name="Larracuente A.M."/>
            <person name="Singh N.D."/>
            <person name="Abad J.P."/>
            <person name="Abt D.N."/>
            <person name="Adryan B."/>
            <person name="Aguade M."/>
            <person name="Akashi H."/>
            <person name="Anderson W.W."/>
            <person name="Aquadro C.F."/>
            <person name="Ardell D.H."/>
            <person name="Arguello R."/>
            <person name="Artieri C.G."/>
            <person name="Barbash D.A."/>
            <person name="Barker D."/>
            <person name="Barsanti P."/>
            <person name="Batterham P."/>
            <person name="Batzoglou S."/>
            <person name="Begun D."/>
            <person name="Bhutkar A."/>
            <person name="Blanco E."/>
            <person name="Bosak S.A."/>
            <person name="Bradley R.K."/>
            <person name="Brand A.D."/>
            <person name="Brent M.R."/>
            <person name="Brooks A.N."/>
            <person name="Brown R.H."/>
            <person name="Butlin R.K."/>
            <person name="Caggese C."/>
            <person name="Calvi B.R."/>
            <person name="Bernardo de Carvalho A."/>
            <person name="Caspi A."/>
            <person name="Castrezana S."/>
            <person name="Celniker S.E."/>
            <person name="Chang J.L."/>
            <person name="Chapple C."/>
            <person name="Chatterji S."/>
            <person name="Chinwalla A."/>
            <person name="Civetta A."/>
            <person name="Clifton S.W."/>
            <person name="Comeron J.M."/>
            <person name="Costello J.C."/>
            <person name="Coyne J.A."/>
            <person name="Daub J."/>
            <person name="David R.G."/>
            <person name="Delcher A.L."/>
            <person name="Delehaunty K."/>
            <person name="Do C.B."/>
            <person name="Ebling H."/>
            <person name="Edwards K."/>
            <person name="Eickbush T."/>
            <person name="Evans J.D."/>
            <person name="Filipski A."/>
            <person name="Findeiss S."/>
            <person name="Freyhult E."/>
            <person name="Fulton L."/>
            <person name="Fulton R."/>
            <person name="Garcia A.C."/>
            <person name="Gardiner A."/>
            <person name="Garfield D.A."/>
            <person name="Garvin B.E."/>
            <person name="Gibson G."/>
            <person name="Gilbert D."/>
            <person name="Gnerre S."/>
            <person name="Godfrey J."/>
            <person name="Good R."/>
            <person name="Gotea V."/>
            <person name="Gravely B."/>
            <person name="Greenberg A.J."/>
            <person name="Griffiths-Jones S."/>
            <person name="Gross S."/>
            <person name="Guigo R."/>
            <person name="Gustafson E.A."/>
            <person name="Haerty W."/>
            <person name="Hahn M.W."/>
            <person name="Halligan D.L."/>
            <person name="Halpern A.L."/>
            <person name="Halter G.M."/>
            <person name="Han M.V."/>
            <person name="Heger A."/>
            <person name="Hillier L."/>
            <person name="Hinrichs A.S."/>
            <person name="Holmes I."/>
            <person name="Hoskins R.A."/>
            <person name="Hubisz M.J."/>
            <person name="Hultmark D."/>
            <person name="Huntley M.A."/>
            <person name="Jaffe D.B."/>
            <person name="Jagadeeshan S."/>
            <person name="Jeck W.R."/>
            <person name="Johnson J."/>
            <person name="Jones C.D."/>
            <person name="Jordan W.C."/>
            <person name="Karpen G.H."/>
            <person name="Kataoka E."/>
            <person name="Keightley P.D."/>
            <person name="Kheradpour P."/>
            <person name="Kirkness E.F."/>
            <person name="Koerich L.B."/>
            <person name="Kristiansen K."/>
            <person name="Kudrna D."/>
            <person name="Kulathinal R.J."/>
            <person name="Kumar S."/>
            <person name="Kwok R."/>
            <person name="Lander E."/>
            <person name="Langley C.H."/>
            <person name="Lapoint R."/>
            <person name="Lazzaro B.P."/>
            <person name="Lee S.J."/>
            <person name="Levesque L."/>
            <person name="Li R."/>
            <person name="Lin C.F."/>
            <person name="Lin M.F."/>
            <person name="Lindblad-Toh K."/>
            <person name="Llopart A."/>
            <person name="Long M."/>
            <person name="Low L."/>
            <person name="Lozovsky E."/>
            <person name="Lu J."/>
            <person name="Luo M."/>
            <person name="Machado C.A."/>
            <person name="Makalowski W."/>
            <person name="Marzo M."/>
            <person name="Matsuda M."/>
            <person name="Matzkin L."/>
            <person name="McAllister B."/>
            <person name="McBride C.S."/>
            <person name="McKernan B."/>
            <person name="McKernan K."/>
            <person name="Mendez-Lago M."/>
            <person name="Minx P."/>
            <person name="Mollenhauer M.U."/>
            <person name="Montooth K."/>
            <person name="Mount S.M."/>
            <person name="Mu X."/>
            <person name="Myers E."/>
            <person name="Negre B."/>
            <person name="Newfeld S."/>
            <person name="Nielsen R."/>
            <person name="Noor M.A."/>
            <person name="O'Grady P."/>
            <person name="Pachter L."/>
            <person name="Papaceit M."/>
            <person name="Parisi M.J."/>
            <person name="Parisi M."/>
            <person name="Parts L."/>
            <person name="Pedersen J.S."/>
            <person name="Pesole G."/>
            <person name="Phillippy A.M."/>
            <person name="Ponting C.P."/>
            <person name="Pop M."/>
            <person name="Porcelli D."/>
            <person name="Powell J.R."/>
            <person name="Prohaska S."/>
            <person name="Pruitt K."/>
            <person name="Puig M."/>
            <person name="Quesneville H."/>
            <person name="Ram K.R."/>
            <person name="Rand D."/>
            <person name="Rasmussen M.D."/>
            <person name="Reed L.K."/>
            <person name="Reenan R."/>
            <person name="Reily A."/>
            <person name="Remington K.A."/>
            <person name="Rieger T.T."/>
            <person name="Ritchie M.G."/>
            <person name="Robin C."/>
            <person name="Rogers Y.H."/>
            <person name="Rohde C."/>
            <person name="Rozas J."/>
            <person name="Rubenfield M.J."/>
            <person name="Ruiz A."/>
            <person name="Russo S."/>
            <person name="Salzberg S.L."/>
            <person name="Sanchez-Gracia A."/>
            <person name="Saranga D.J."/>
            <person name="Sato H."/>
            <person name="Schaeffer S.W."/>
            <person name="Schatz M.C."/>
            <person name="Schlenke T."/>
            <person name="Schwartz R."/>
            <person name="Segarra C."/>
            <person name="Singh R.S."/>
            <person name="Sirot L."/>
            <person name="Sirota M."/>
            <person name="Sisneros N.B."/>
            <person name="Smith C.D."/>
            <person name="Smith T.F."/>
            <person name="Spieth J."/>
            <person name="Stage D.E."/>
            <person name="Stark A."/>
            <person name="Stephan W."/>
            <person name="Strausberg R.L."/>
            <person name="Strempel S."/>
            <person name="Sturgill D."/>
            <person name="Sutton G."/>
            <person name="Sutton G.G."/>
            <person name="Tao W."/>
            <person name="Teichmann S."/>
            <person name="Tobari Y.N."/>
            <person name="Tomimura Y."/>
            <person name="Tsolas J.M."/>
            <person name="Valente V.L."/>
            <person name="Venter E."/>
            <person name="Venter J.C."/>
            <person name="Vicario S."/>
            <person name="Vieira F.G."/>
            <person name="Vilella A.J."/>
            <person name="Villasante A."/>
            <person name="Walenz B."/>
            <person name="Wang J."/>
            <person name="Wasserman M."/>
            <person name="Watts T."/>
            <person name="Wilson D."/>
            <person name="Wilson R.K."/>
            <person name="Wing R.A."/>
            <person name="Wolfner M.F."/>
            <person name="Wong A."/>
            <person name="Wong G.K."/>
            <person name="Wu C.I."/>
            <person name="Wu G."/>
            <person name="Yamamoto D."/>
            <person name="Yang H.P."/>
            <person name="Yang S.P."/>
            <person name="Yorke J.A."/>
            <person name="Yoshida K."/>
            <person name="Zdobnov E."/>
            <person name="Zhang P."/>
            <person name="Zhang Y."/>
            <person name="Zimin A.V."/>
            <person name="Baldwin J."/>
            <person name="Abdouelleil A."/>
            <person name="Abdulkadir J."/>
            <person name="Abebe A."/>
            <person name="Abera B."/>
            <person name="Abreu J."/>
            <person name="Acer S.C."/>
            <person name="Aftuck L."/>
            <person name="Alexander A."/>
            <person name="An P."/>
            <person name="Anderson E."/>
            <person name="Anderson S."/>
            <person name="Arachi H."/>
            <person name="Azer M."/>
            <person name="Bachantsang P."/>
            <person name="Barry A."/>
            <person name="Bayul T."/>
            <person name="Berlin A."/>
            <person name="Bessette D."/>
            <person name="Bloom T."/>
            <person name="Blye J."/>
            <person name="Boguslavskiy L."/>
            <person name="Bonnet C."/>
            <person name="Boukhgalter B."/>
            <person name="Bourzgui I."/>
            <person name="Brown A."/>
            <person name="Cahill P."/>
            <person name="Channer S."/>
            <person name="Cheshatsang Y."/>
            <person name="Chuda L."/>
            <person name="Citroen M."/>
            <person name="Collymore A."/>
            <person name="Cooke P."/>
            <person name="Costello M."/>
            <person name="D'Aco K."/>
            <person name="Daza R."/>
            <person name="De Haan G."/>
            <person name="DeGray S."/>
            <person name="DeMaso C."/>
            <person name="Dhargay N."/>
            <person name="Dooley K."/>
            <person name="Dooley E."/>
            <person name="Doricent M."/>
            <person name="Dorje P."/>
            <person name="Dorjee K."/>
            <person name="Dupes A."/>
            <person name="Elong R."/>
            <person name="Falk J."/>
            <person name="Farina A."/>
            <person name="Faro S."/>
            <person name="Ferguson D."/>
            <person name="Fisher S."/>
            <person name="Foley C.D."/>
            <person name="Franke A."/>
            <person name="Friedrich D."/>
            <person name="Gadbois L."/>
            <person name="Gearin G."/>
            <person name="Gearin C.R."/>
            <person name="Giannoukos G."/>
            <person name="Goode T."/>
            <person name="Graham J."/>
            <person name="Grandbois E."/>
            <person name="Grewal S."/>
            <person name="Gyaltsen K."/>
            <person name="Hafez N."/>
            <person name="Hagos B."/>
            <person name="Hall J."/>
            <person name="Henson C."/>
            <person name="Hollinger A."/>
            <person name="Honan T."/>
            <person name="Huard M.D."/>
            <person name="Hughes L."/>
            <person name="Hurhula B."/>
            <person name="Husby M.E."/>
            <person name="Kamat A."/>
            <person name="Kanga B."/>
            <person name="Kashin S."/>
            <person name="Khazanovich D."/>
            <person name="Kisner P."/>
            <person name="Lance K."/>
            <person name="Lara M."/>
            <person name="Lee W."/>
            <person name="Lennon N."/>
            <person name="Letendre F."/>
            <person name="LeVine R."/>
            <person name="Lipovsky A."/>
            <person name="Liu X."/>
            <person name="Liu J."/>
            <person name="Liu S."/>
            <person name="Lokyitsang T."/>
            <person name="Lokyitsang Y."/>
            <person name="Lubonja R."/>
            <person name="Lui A."/>
            <person name="MacDonald P."/>
            <person name="Magnisalis V."/>
            <person name="Maru K."/>
            <person name="Matthews C."/>
            <person name="McCusker W."/>
            <person name="McDonough S."/>
            <person name="Mehta T."/>
            <person name="Meldrim J."/>
            <person name="Meneus L."/>
            <person name="Mihai O."/>
            <person name="Mihalev A."/>
            <person name="Mihova T."/>
            <person name="Mittelman R."/>
            <person name="Mlenga V."/>
            <person name="Montmayeur A."/>
            <person name="Mulrain L."/>
            <person name="Navidi A."/>
            <person name="Naylor J."/>
            <person name="Negash T."/>
            <person name="Nguyen T."/>
            <person name="Nguyen N."/>
            <person name="Nicol R."/>
            <person name="Norbu C."/>
            <person name="Norbu N."/>
            <person name="Novod N."/>
            <person name="O'Neill B."/>
            <person name="Osman S."/>
            <person name="Markiewicz E."/>
            <person name="Oyono O.L."/>
            <person name="Patti C."/>
            <person name="Phunkhang P."/>
            <person name="Pierre F."/>
            <person name="Priest M."/>
            <person name="Raghuraman S."/>
            <person name="Rege F."/>
            <person name="Reyes R."/>
            <person name="Rise C."/>
            <person name="Rogov P."/>
            <person name="Ross K."/>
            <person name="Ryan E."/>
            <person name="Settipalli S."/>
            <person name="Shea T."/>
            <person name="Sherpa N."/>
            <person name="Shi L."/>
            <person name="Shih D."/>
            <person name="Sparrow T."/>
            <person name="Spaulding J."/>
            <person name="Stalker J."/>
            <person name="Stange-Thomann N."/>
            <person name="Stavropoulos S."/>
            <person name="Stone C."/>
            <person name="Strader C."/>
            <person name="Tesfaye S."/>
            <person name="Thomson T."/>
            <person name="Thoulutsang Y."/>
            <person name="Thoulutsang D."/>
            <person name="Topham K."/>
            <person name="Topping I."/>
            <person name="Tsamla T."/>
            <person name="Vassiliev H."/>
            <person name="Vo A."/>
            <person name="Wangchuk T."/>
            <person name="Wangdi T."/>
            <person name="Weiand M."/>
            <person name="Wilkinson J."/>
            <person name="Wilson A."/>
            <person name="Yadav S."/>
            <person name="Young G."/>
            <person name="Yu Q."/>
            <person name="Zembek L."/>
            <person name="Zhong D."/>
            <person name="Zimmer A."/>
            <person name="Zwirko Z."/>
            <person name="Jaffe D.B."/>
            <person name="Alvarez P."/>
            <person name="Brockman W."/>
            <person name="Butler J."/>
            <person name="Chin C."/>
            <person name="Gnerre S."/>
            <person name="Grabherr M."/>
            <person name="Kleber M."/>
            <person name="Mauceli E."/>
            <person name="MacCallum I."/>
        </authorList>
    </citation>
    <scope>NUCLEOTIDE SEQUENCE [LARGE SCALE GENOMIC DNA]</scope>
    <source>
        <strain evidence="1 2">TSC#14021-0224.01</strain>
    </source>
</reference>
<evidence type="ECO:0000313" key="2">
    <source>
        <dbReference type="Proteomes" id="UP000008711"/>
    </source>
</evidence>
<proteinExistence type="predicted"/>
<dbReference type="AlphaFoldDB" id="B3P687"/>
<protein>
    <submittedName>
        <fullName evidence="1">GG12194</fullName>
    </submittedName>
</protein>
<name>B3P687_DROER</name>
<accession>B3P687</accession>
<dbReference type="Proteomes" id="UP000008711">
    <property type="component" value="Unassembled WGS sequence"/>
</dbReference>
<keyword evidence="2" id="KW-1185">Reference proteome</keyword>
<dbReference type="HOGENOM" id="CLU_2796618_0_0_1"/>
<gene>
    <name evidence="1" type="primary">Dere\GG12194</name>
    <name evidence="1" type="ORF">Dere_GG12194</name>
</gene>
<dbReference type="EMBL" id="CH954182">
    <property type="protein sequence ID" value="EDV53557.1"/>
    <property type="molecule type" value="Genomic_DNA"/>
</dbReference>
<sequence>MANKLEGWQDGKLACRRAGKNAMNHKAKAKNILGESVLGWAEVGGPVGYGGNGGSGGVGGSGGSAAGG</sequence>
<organism evidence="1 2">
    <name type="scientific">Drosophila erecta</name>
    <name type="common">Fruit fly</name>
    <dbReference type="NCBI Taxonomy" id="7220"/>
    <lineage>
        <taxon>Eukaryota</taxon>
        <taxon>Metazoa</taxon>
        <taxon>Ecdysozoa</taxon>
        <taxon>Arthropoda</taxon>
        <taxon>Hexapoda</taxon>
        <taxon>Insecta</taxon>
        <taxon>Pterygota</taxon>
        <taxon>Neoptera</taxon>
        <taxon>Endopterygota</taxon>
        <taxon>Diptera</taxon>
        <taxon>Brachycera</taxon>
        <taxon>Muscomorpha</taxon>
        <taxon>Ephydroidea</taxon>
        <taxon>Drosophilidae</taxon>
        <taxon>Drosophila</taxon>
        <taxon>Sophophora</taxon>
    </lineage>
</organism>
<evidence type="ECO:0000313" key="1">
    <source>
        <dbReference type="EMBL" id="EDV53557.1"/>
    </source>
</evidence>